<dbReference type="PANTHER" id="PTHR40940:SF1">
    <property type="entry name" value="PROTEIN BATD"/>
    <property type="match status" value="1"/>
</dbReference>
<gene>
    <name evidence="2" type="ORF">GT360_21765</name>
</gene>
<reference evidence="2 3" key="1">
    <citation type="submission" date="2020-01" db="EMBL/GenBank/DDBJ databases">
        <title>Whole genome and functional gene identification of agarase of Vibrio HN897.</title>
        <authorList>
            <person name="Liu Y."/>
            <person name="Zhao Z."/>
        </authorList>
    </citation>
    <scope>NUCLEOTIDE SEQUENCE [LARGE SCALE GENOMIC DNA]</scope>
    <source>
        <strain evidence="2 3">HN897</strain>
    </source>
</reference>
<dbReference type="Proteomes" id="UP000464262">
    <property type="component" value="Chromosome 2"/>
</dbReference>
<dbReference type="KEGG" id="vas:GT360_21765"/>
<keyword evidence="1" id="KW-0732">Signal</keyword>
<feature type="signal peptide" evidence="1">
    <location>
        <begin position="1"/>
        <end position="17"/>
    </location>
</feature>
<evidence type="ECO:0008006" key="4">
    <source>
        <dbReference type="Google" id="ProtNLM"/>
    </source>
</evidence>
<evidence type="ECO:0000256" key="1">
    <source>
        <dbReference type="SAM" id="SignalP"/>
    </source>
</evidence>
<dbReference type="InterPro" id="IPR025738">
    <property type="entry name" value="BatD"/>
</dbReference>
<sequence>MRLMILILTLFSTHALATWQAHWLVDGVDFQERQRHTIYLQLLNDEAIAGVIHLEPVTAKGLFIEQTSNFWQYGSFQQGNQTLAQAVLRFDIYPSSDGDFTLPSATIQVGRGENAITINSQPKTFSVAKLPIESRGKIVSSKVALSQTATDVDITAGGVVTRSIKLEVNDLPGHFINDLPPLTQIEHVELRTGYSATNTITNRSELSGSRTTDYHYRFEQKGNYTLPPVHLEWWDSNTQQVKTLDLKAIEVTVAPAPPLPLSQRLEIMMLESKQWLEDNQWLLFLGLLIIGVTVNCRAALTLRFKLLRSRVSQLSSHEDYQAIKTAILVATSSQPTAKKHLYRWLSHQRVYDVLAHDYVSTEQDGVNIERFQTCKLILLQVQNRWAARYRLKPLNHD</sequence>
<keyword evidence="3" id="KW-1185">Reference proteome</keyword>
<dbReference type="EMBL" id="CP047476">
    <property type="protein sequence ID" value="QIA66120.1"/>
    <property type="molecule type" value="Genomic_DNA"/>
</dbReference>
<dbReference type="RefSeq" id="WP_164651105.1">
    <property type="nucleotide sequence ID" value="NZ_CP047476.1"/>
</dbReference>
<accession>A0A7Z2T8A5</accession>
<dbReference type="PANTHER" id="PTHR40940">
    <property type="entry name" value="PROTEIN BATD-RELATED"/>
    <property type="match status" value="1"/>
</dbReference>
<name>A0A7Z2T8A5_9VIBR</name>
<organism evidence="2 3">
    <name type="scientific">Vibrio astriarenae</name>
    <dbReference type="NCBI Taxonomy" id="1481923"/>
    <lineage>
        <taxon>Bacteria</taxon>
        <taxon>Pseudomonadati</taxon>
        <taxon>Pseudomonadota</taxon>
        <taxon>Gammaproteobacteria</taxon>
        <taxon>Vibrionales</taxon>
        <taxon>Vibrionaceae</taxon>
        <taxon>Vibrio</taxon>
    </lineage>
</organism>
<evidence type="ECO:0000313" key="2">
    <source>
        <dbReference type="EMBL" id="QIA66120.1"/>
    </source>
</evidence>
<dbReference type="AlphaFoldDB" id="A0A7Z2T8A5"/>
<evidence type="ECO:0000313" key="3">
    <source>
        <dbReference type="Proteomes" id="UP000464262"/>
    </source>
</evidence>
<proteinExistence type="predicted"/>
<feature type="chain" id="PRO_5030805180" description="Protein BatD" evidence="1">
    <location>
        <begin position="18"/>
        <end position="397"/>
    </location>
</feature>
<protein>
    <recommendedName>
        <fullName evidence="4">Protein BatD</fullName>
    </recommendedName>
</protein>